<dbReference type="EMBL" id="GBRH01235993">
    <property type="protein sequence ID" value="JAD61902.1"/>
    <property type="molecule type" value="Transcribed_RNA"/>
</dbReference>
<evidence type="ECO:0000313" key="1">
    <source>
        <dbReference type="EMBL" id="JAD61902.1"/>
    </source>
</evidence>
<sequence>MHLFRIQPLGCLTHTRRGFVMGFVSPSSCSTASLPMIRRVEVFWLLLNRRRSLMLSPPPNGTSL</sequence>
<proteinExistence type="predicted"/>
<accession>A0A0A9BRF5</accession>
<reference evidence="1" key="1">
    <citation type="submission" date="2014-09" db="EMBL/GenBank/DDBJ databases">
        <authorList>
            <person name="Magalhaes I.L.F."/>
            <person name="Oliveira U."/>
            <person name="Santos F.R."/>
            <person name="Vidigal T.H.D.A."/>
            <person name="Brescovit A.D."/>
            <person name="Santos A.J."/>
        </authorList>
    </citation>
    <scope>NUCLEOTIDE SEQUENCE</scope>
    <source>
        <tissue evidence="1">Shoot tissue taken approximately 20 cm above the soil surface</tissue>
    </source>
</reference>
<reference evidence="1" key="2">
    <citation type="journal article" date="2015" name="Data Brief">
        <title>Shoot transcriptome of the giant reed, Arundo donax.</title>
        <authorList>
            <person name="Barrero R.A."/>
            <person name="Guerrero F.D."/>
            <person name="Moolhuijzen P."/>
            <person name="Goolsby J.A."/>
            <person name="Tidwell J."/>
            <person name="Bellgard S.E."/>
            <person name="Bellgard M.I."/>
        </authorList>
    </citation>
    <scope>NUCLEOTIDE SEQUENCE</scope>
    <source>
        <tissue evidence="1">Shoot tissue taken approximately 20 cm above the soil surface</tissue>
    </source>
</reference>
<dbReference type="AlphaFoldDB" id="A0A0A9BRF5"/>
<organism evidence="1">
    <name type="scientific">Arundo donax</name>
    <name type="common">Giant reed</name>
    <name type="synonym">Donax arundinaceus</name>
    <dbReference type="NCBI Taxonomy" id="35708"/>
    <lineage>
        <taxon>Eukaryota</taxon>
        <taxon>Viridiplantae</taxon>
        <taxon>Streptophyta</taxon>
        <taxon>Embryophyta</taxon>
        <taxon>Tracheophyta</taxon>
        <taxon>Spermatophyta</taxon>
        <taxon>Magnoliopsida</taxon>
        <taxon>Liliopsida</taxon>
        <taxon>Poales</taxon>
        <taxon>Poaceae</taxon>
        <taxon>PACMAD clade</taxon>
        <taxon>Arundinoideae</taxon>
        <taxon>Arundineae</taxon>
        <taxon>Arundo</taxon>
    </lineage>
</organism>
<protein>
    <submittedName>
        <fullName evidence="1">Uncharacterized protein</fullName>
    </submittedName>
</protein>
<name>A0A0A9BRF5_ARUDO</name>